<keyword evidence="1" id="KW-0812">Transmembrane</keyword>
<keyword evidence="1" id="KW-0472">Membrane</keyword>
<feature type="transmembrane region" description="Helical" evidence="1">
    <location>
        <begin position="33"/>
        <end position="57"/>
    </location>
</feature>
<organism evidence="2 3">
    <name type="scientific">Flavobacterium arundinis</name>
    <dbReference type="NCBI Taxonomy" id="3139143"/>
    <lineage>
        <taxon>Bacteria</taxon>
        <taxon>Pseudomonadati</taxon>
        <taxon>Bacteroidota</taxon>
        <taxon>Flavobacteriia</taxon>
        <taxon>Flavobacteriales</taxon>
        <taxon>Flavobacteriaceae</taxon>
        <taxon>Flavobacterium</taxon>
    </lineage>
</organism>
<keyword evidence="1" id="KW-1133">Transmembrane helix</keyword>
<name>A0ABU9HWY6_9FLAO</name>
<reference evidence="2 3" key="1">
    <citation type="submission" date="2024-04" db="EMBL/GenBank/DDBJ databases">
        <title>Flavobacterium sp. DGU11 16S ribosomal RNA gene Genome sequencing and assembly.</title>
        <authorList>
            <person name="Park S."/>
        </authorList>
    </citation>
    <scope>NUCLEOTIDE SEQUENCE [LARGE SCALE GENOMIC DNA]</scope>
    <source>
        <strain evidence="2 3">DGU11</strain>
    </source>
</reference>
<evidence type="ECO:0000256" key="1">
    <source>
        <dbReference type="SAM" id="Phobius"/>
    </source>
</evidence>
<dbReference type="Proteomes" id="UP001464555">
    <property type="component" value="Unassembled WGS sequence"/>
</dbReference>
<comment type="caution">
    <text evidence="2">The sequence shown here is derived from an EMBL/GenBank/DDBJ whole genome shotgun (WGS) entry which is preliminary data.</text>
</comment>
<proteinExistence type="predicted"/>
<sequence length="79" mass="9208">MKLFSLLLSVTVFFVSLYFFILELPVRVGLNDIIYVSLLVILMAICVVGIIINWGLLYRRIRKNRPILYIANTFSKKNK</sequence>
<evidence type="ECO:0000313" key="2">
    <source>
        <dbReference type="EMBL" id="MEL1244496.1"/>
    </source>
</evidence>
<dbReference type="EMBL" id="JBBYHR010000004">
    <property type="protein sequence ID" value="MEL1244496.1"/>
    <property type="molecule type" value="Genomic_DNA"/>
</dbReference>
<keyword evidence="3" id="KW-1185">Reference proteome</keyword>
<dbReference type="RefSeq" id="WP_341696812.1">
    <property type="nucleotide sequence ID" value="NZ_JBBYHR010000004.1"/>
</dbReference>
<protein>
    <recommendedName>
        <fullName evidence="4">Lipopolysaccharide assembly protein A domain-containing protein</fullName>
    </recommendedName>
</protein>
<accession>A0ABU9HWY6</accession>
<evidence type="ECO:0008006" key="4">
    <source>
        <dbReference type="Google" id="ProtNLM"/>
    </source>
</evidence>
<gene>
    <name evidence="2" type="ORF">AAEO56_09505</name>
</gene>
<evidence type="ECO:0000313" key="3">
    <source>
        <dbReference type="Proteomes" id="UP001464555"/>
    </source>
</evidence>